<dbReference type="PANTHER" id="PTHR38479:SF2">
    <property type="entry name" value="WINGED HELIX DNA-BINDING DOMAIN-CONTAINING PROTEIN"/>
    <property type="match status" value="1"/>
</dbReference>
<dbReference type="InterPro" id="IPR009351">
    <property type="entry name" value="AlkZ-like"/>
</dbReference>
<keyword evidence="1" id="KW-0238">DNA-binding</keyword>
<dbReference type="Pfam" id="PF06224">
    <property type="entry name" value="AlkZ-like"/>
    <property type="match status" value="1"/>
</dbReference>
<evidence type="ECO:0000313" key="1">
    <source>
        <dbReference type="EMBL" id="GAA2783803.1"/>
    </source>
</evidence>
<dbReference type="RefSeq" id="WP_344678963.1">
    <property type="nucleotide sequence ID" value="NZ_BAAAUX010000010.1"/>
</dbReference>
<reference evidence="1 2" key="1">
    <citation type="journal article" date="2019" name="Int. J. Syst. Evol. Microbiol.">
        <title>The Global Catalogue of Microorganisms (GCM) 10K type strain sequencing project: providing services to taxonomists for standard genome sequencing and annotation.</title>
        <authorList>
            <consortium name="The Broad Institute Genomics Platform"/>
            <consortium name="The Broad Institute Genome Sequencing Center for Infectious Disease"/>
            <person name="Wu L."/>
            <person name="Ma J."/>
        </authorList>
    </citation>
    <scope>NUCLEOTIDE SEQUENCE [LARGE SCALE GENOMIC DNA]</scope>
    <source>
        <strain evidence="1 2">JCM 9383</strain>
    </source>
</reference>
<proteinExistence type="predicted"/>
<dbReference type="PANTHER" id="PTHR38479">
    <property type="entry name" value="LMO0824 PROTEIN"/>
    <property type="match status" value="1"/>
</dbReference>
<evidence type="ECO:0000313" key="2">
    <source>
        <dbReference type="Proteomes" id="UP001500979"/>
    </source>
</evidence>
<dbReference type="EMBL" id="BAAAUX010000010">
    <property type="protein sequence ID" value="GAA2783803.1"/>
    <property type="molecule type" value="Genomic_DNA"/>
</dbReference>
<gene>
    <name evidence="1" type="ORF">GCM10010470_17280</name>
</gene>
<dbReference type="Proteomes" id="UP001500979">
    <property type="component" value="Unassembled WGS sequence"/>
</dbReference>
<name>A0ABN3V8T3_9PSEU</name>
<organism evidence="1 2">
    <name type="scientific">Saccharopolyspora taberi</name>
    <dbReference type="NCBI Taxonomy" id="60895"/>
    <lineage>
        <taxon>Bacteria</taxon>
        <taxon>Bacillati</taxon>
        <taxon>Actinomycetota</taxon>
        <taxon>Actinomycetes</taxon>
        <taxon>Pseudonocardiales</taxon>
        <taxon>Pseudonocardiaceae</taxon>
        <taxon>Saccharopolyspora</taxon>
    </lineage>
</organism>
<sequence length="364" mass="41088">MAADVLDSQQLNRATLHRQLLLERSALPVLDAVAHLVGMQAQAPLPPYYGLWTRLDGFRPADLADRLLDRSAVRIVLMRSTVHLVTAEDCLRLRPLVQPPIDRDLIRNHPIGVDHREIAAYGRKLLDEKPRTLGQLRPLLAERWPDEDPACLGYAVRSLLPLVQIPPRAVWGRSGQPTYATAETWLGRQLDPVPSLEDMIRRYLRAFGPATVADVQTWSGLIRLREVVRGMELRTFRDEHGRELFDVPDGPLPDPETPAPPRFLPPFDNVLLSHADRTRIMTERHRKRLFEVKNGQLPGTFLVDGFLRGTWEITREGDTAVLAVVPFQRMARRDVAAVAEEGRALLAFAEESATEHDVRFGEPG</sequence>
<protein>
    <submittedName>
        <fullName evidence="1">Winged helix DNA-binding domain-containing protein</fullName>
    </submittedName>
</protein>
<dbReference type="GO" id="GO:0003677">
    <property type="term" value="F:DNA binding"/>
    <property type="evidence" value="ECO:0007669"/>
    <property type="project" value="UniProtKB-KW"/>
</dbReference>
<accession>A0ABN3V8T3</accession>
<keyword evidence="2" id="KW-1185">Reference proteome</keyword>
<comment type="caution">
    <text evidence="1">The sequence shown here is derived from an EMBL/GenBank/DDBJ whole genome shotgun (WGS) entry which is preliminary data.</text>
</comment>